<evidence type="ECO:0000313" key="1">
    <source>
        <dbReference type="EMBL" id="PLC53731.1"/>
    </source>
</evidence>
<evidence type="ECO:0008006" key="3">
    <source>
        <dbReference type="Google" id="ProtNLM"/>
    </source>
</evidence>
<dbReference type="OrthoDB" id="6635957at2"/>
<dbReference type="SMART" id="SM01236">
    <property type="entry name" value="Haem_oxygenase_2"/>
    <property type="match status" value="1"/>
</dbReference>
<dbReference type="Gene3D" id="1.20.910.10">
    <property type="entry name" value="Heme oxygenase-like"/>
    <property type="match status" value="1"/>
</dbReference>
<proteinExistence type="predicted"/>
<dbReference type="AlphaFoldDB" id="A0A2N4UFD6"/>
<dbReference type="Proteomes" id="UP000234328">
    <property type="component" value="Unassembled WGS sequence"/>
</dbReference>
<gene>
    <name evidence="1" type="ORF">CR155_12805</name>
</gene>
<sequence>MGARPDDLAVARSRLYLTQLLAEAIACDADLPDRPEKLQAWSIAHTEKVGTQYRQYLKARRAGDTRQYFTNKSHALYFLKGVAPTKLVDGAWLYGLLQHWRDPRFLPLIQTYLEELGEGAADKNHVVLYKKLLGTHGCLQWHSLSDAHFIQGAIQLALAQHTAHFLPEVIGYNLGYEQLPLHLLISAYELNELGIDPYYFTLHVTVDNASTGHAMQAVQAVFDALPQVADKKEFYRRVVNGYKLNELGASTNSVIASFDLDEELVAVLTAKAGVGAQLHSDYCKIAGKTVNEWLAVPAQIPMFLASLEENGWIKRHQNPENSRFWKLIQGEQAHMFGVFNAYEKQVIHDWIAGDSAGGTGSRPISFRARQRLATQDSPATMHYRNSALRSDCSIPKAWCDSDATMPSHSDIDADLHQLEQRLANAPGKDGAMTLLIPLLSPVHHHTAPGLMATRLYTRLLHDA</sequence>
<name>A0A2N4UFD6_9BURK</name>
<accession>A0A2N4UFD6</accession>
<dbReference type="EMBL" id="PDNV01000007">
    <property type="protein sequence ID" value="PLC53731.1"/>
    <property type="molecule type" value="Genomic_DNA"/>
</dbReference>
<dbReference type="Pfam" id="PF14518">
    <property type="entry name" value="Haem_oxygenas_2"/>
    <property type="match status" value="1"/>
</dbReference>
<dbReference type="InterPro" id="IPR016084">
    <property type="entry name" value="Haem_Oase-like_multi-hlx"/>
</dbReference>
<keyword evidence="2" id="KW-1185">Reference proteome</keyword>
<protein>
    <recommendedName>
        <fullName evidence="3">Iron-containing redox enzyme family protein</fullName>
    </recommendedName>
</protein>
<organism evidence="1 2">
    <name type="scientific">Pollutimonas nitritireducens</name>
    <dbReference type="NCBI Taxonomy" id="2045209"/>
    <lineage>
        <taxon>Bacteria</taxon>
        <taxon>Pseudomonadati</taxon>
        <taxon>Pseudomonadota</taxon>
        <taxon>Betaproteobacteria</taxon>
        <taxon>Burkholderiales</taxon>
        <taxon>Alcaligenaceae</taxon>
        <taxon>Pollutimonas</taxon>
    </lineage>
</organism>
<evidence type="ECO:0000313" key="2">
    <source>
        <dbReference type="Proteomes" id="UP000234328"/>
    </source>
</evidence>
<reference evidence="1 2" key="1">
    <citation type="submission" date="2017-10" db="EMBL/GenBank/DDBJ databases">
        <title>Two draft genome sequences of Pusillimonas sp. strains isolated from a nitrate- and radionuclide-contaminated groundwater in Russia.</title>
        <authorList>
            <person name="Grouzdev D.S."/>
            <person name="Tourova T.P."/>
            <person name="Goeva M.A."/>
            <person name="Babich T.L."/>
            <person name="Sokolova D.S."/>
            <person name="Abdullin R."/>
            <person name="Poltaraus A.B."/>
            <person name="Toshchakov S.V."/>
            <person name="Nazina T.N."/>
        </authorList>
    </citation>
    <scope>NUCLEOTIDE SEQUENCE [LARGE SCALE GENOMIC DNA]</scope>
    <source>
        <strain evidence="1 2">JR1/69-2-13</strain>
    </source>
</reference>
<comment type="caution">
    <text evidence="1">The sequence shown here is derived from an EMBL/GenBank/DDBJ whole genome shotgun (WGS) entry which is preliminary data.</text>
</comment>